<evidence type="ECO:0000313" key="11">
    <source>
        <dbReference type="Proteomes" id="UP000270626"/>
    </source>
</evidence>
<evidence type="ECO:0000256" key="7">
    <source>
        <dbReference type="ARBA" id="ARBA00023014"/>
    </source>
</evidence>
<organism evidence="10 11">
    <name type="scientific">Azonexus fungiphilus</name>
    <dbReference type="NCBI Taxonomy" id="146940"/>
    <lineage>
        <taxon>Bacteria</taxon>
        <taxon>Pseudomonadati</taxon>
        <taxon>Pseudomonadota</taxon>
        <taxon>Betaproteobacteria</taxon>
        <taxon>Rhodocyclales</taxon>
        <taxon>Azonexaceae</taxon>
        <taxon>Azonexus</taxon>
    </lineage>
</organism>
<dbReference type="InterPro" id="IPR006638">
    <property type="entry name" value="Elp3/MiaA/NifB-like_rSAM"/>
</dbReference>
<feature type="domain" description="B12-binding" evidence="8">
    <location>
        <begin position="30"/>
        <end position="184"/>
    </location>
</feature>
<dbReference type="InterPro" id="IPR058240">
    <property type="entry name" value="rSAM_sf"/>
</dbReference>
<feature type="domain" description="Radical SAM core" evidence="9">
    <location>
        <begin position="237"/>
        <end position="455"/>
    </location>
</feature>
<dbReference type="GO" id="GO:0046872">
    <property type="term" value="F:metal ion binding"/>
    <property type="evidence" value="ECO:0007669"/>
    <property type="project" value="UniProtKB-KW"/>
</dbReference>
<dbReference type="RefSeq" id="WP_121459269.1">
    <property type="nucleotide sequence ID" value="NZ_RBXP01000018.1"/>
</dbReference>
<keyword evidence="7" id="KW-0411">Iron-sulfur</keyword>
<dbReference type="EMBL" id="RBXP01000018">
    <property type="protein sequence ID" value="RKT50438.1"/>
    <property type="molecule type" value="Genomic_DNA"/>
</dbReference>
<reference evidence="10 11" key="1">
    <citation type="submission" date="2018-10" db="EMBL/GenBank/DDBJ databases">
        <title>Genomic Encyclopedia of Type Strains, Phase IV (KMG-IV): sequencing the most valuable type-strain genomes for metagenomic binning, comparative biology and taxonomic classification.</title>
        <authorList>
            <person name="Goeker M."/>
        </authorList>
    </citation>
    <scope>NUCLEOTIDE SEQUENCE [LARGE SCALE GENOMIC DNA]</scope>
    <source>
        <strain evidence="10 11">DSM 23841</strain>
    </source>
</reference>
<keyword evidence="2" id="KW-0489">Methyltransferase</keyword>
<comment type="caution">
    <text evidence="10">The sequence shown here is derived from an EMBL/GenBank/DDBJ whole genome shotgun (WGS) entry which is preliminary data.</text>
</comment>
<name>A0A495VRZ6_9RHOO</name>
<keyword evidence="5" id="KW-0479">Metal-binding</keyword>
<dbReference type="PROSITE" id="PS51918">
    <property type="entry name" value="RADICAL_SAM"/>
    <property type="match status" value="1"/>
</dbReference>
<evidence type="ECO:0000256" key="3">
    <source>
        <dbReference type="ARBA" id="ARBA00022679"/>
    </source>
</evidence>
<keyword evidence="6" id="KW-0408">Iron</keyword>
<gene>
    <name evidence="10" type="ORF">DFR40_2997</name>
</gene>
<dbReference type="SMART" id="SM00729">
    <property type="entry name" value="Elp3"/>
    <property type="match status" value="1"/>
</dbReference>
<dbReference type="AlphaFoldDB" id="A0A495VRZ6"/>
<dbReference type="PROSITE" id="PS51332">
    <property type="entry name" value="B12_BINDING"/>
    <property type="match status" value="1"/>
</dbReference>
<dbReference type="SUPFAM" id="SSF102114">
    <property type="entry name" value="Radical SAM enzymes"/>
    <property type="match status" value="1"/>
</dbReference>
<dbReference type="GO" id="GO:0051539">
    <property type="term" value="F:4 iron, 4 sulfur cluster binding"/>
    <property type="evidence" value="ECO:0007669"/>
    <property type="project" value="UniProtKB-KW"/>
</dbReference>
<dbReference type="InterPro" id="IPR051198">
    <property type="entry name" value="BchE-like"/>
</dbReference>
<dbReference type="InterPro" id="IPR007197">
    <property type="entry name" value="rSAM"/>
</dbReference>
<evidence type="ECO:0000259" key="9">
    <source>
        <dbReference type="PROSITE" id="PS51918"/>
    </source>
</evidence>
<dbReference type="Proteomes" id="UP000270626">
    <property type="component" value="Unassembled WGS sequence"/>
</dbReference>
<comment type="cofactor">
    <cofactor evidence="1">
        <name>[4Fe-4S] cluster</name>
        <dbReference type="ChEBI" id="CHEBI:49883"/>
    </cofactor>
</comment>
<evidence type="ECO:0000256" key="5">
    <source>
        <dbReference type="ARBA" id="ARBA00022723"/>
    </source>
</evidence>
<dbReference type="InterPro" id="IPR036724">
    <property type="entry name" value="Cobalamin-bd_sf"/>
</dbReference>
<dbReference type="Gene3D" id="3.80.30.20">
    <property type="entry name" value="tm_1862 like domain"/>
    <property type="match status" value="1"/>
</dbReference>
<dbReference type="SUPFAM" id="SSF48452">
    <property type="entry name" value="TPR-like"/>
    <property type="match status" value="1"/>
</dbReference>
<evidence type="ECO:0000259" key="8">
    <source>
        <dbReference type="PROSITE" id="PS51332"/>
    </source>
</evidence>
<dbReference type="SFLD" id="SFLDG01123">
    <property type="entry name" value="methyltransferase_(Class_B)"/>
    <property type="match status" value="1"/>
</dbReference>
<evidence type="ECO:0000256" key="4">
    <source>
        <dbReference type="ARBA" id="ARBA00022691"/>
    </source>
</evidence>
<dbReference type="InterPro" id="IPR006158">
    <property type="entry name" value="Cobalamin-bd"/>
</dbReference>
<protein>
    <submittedName>
        <fullName evidence="10">Radical SAM superfamily enzyme YgiQ (UPF0313 family)</fullName>
    </submittedName>
</protein>
<evidence type="ECO:0000313" key="10">
    <source>
        <dbReference type="EMBL" id="RKT50438.1"/>
    </source>
</evidence>
<dbReference type="InterPro" id="IPR011990">
    <property type="entry name" value="TPR-like_helical_dom_sf"/>
</dbReference>
<dbReference type="SFLD" id="SFLDG01082">
    <property type="entry name" value="B12-binding_domain_containing"/>
    <property type="match status" value="1"/>
</dbReference>
<dbReference type="SUPFAM" id="SSF52242">
    <property type="entry name" value="Cobalamin (vitamin B12)-binding domain"/>
    <property type="match status" value="1"/>
</dbReference>
<accession>A0A495VRZ6</accession>
<evidence type="ECO:0000256" key="2">
    <source>
        <dbReference type="ARBA" id="ARBA00022603"/>
    </source>
</evidence>
<dbReference type="SFLD" id="SFLDS00029">
    <property type="entry name" value="Radical_SAM"/>
    <property type="match status" value="1"/>
</dbReference>
<dbReference type="Pfam" id="PF02310">
    <property type="entry name" value="B12-binding"/>
    <property type="match status" value="1"/>
</dbReference>
<keyword evidence="11" id="KW-1185">Reference proteome</keyword>
<dbReference type="GO" id="GO:0003824">
    <property type="term" value="F:catalytic activity"/>
    <property type="evidence" value="ECO:0007669"/>
    <property type="project" value="InterPro"/>
</dbReference>
<dbReference type="OrthoDB" id="9801424at2"/>
<dbReference type="Gene3D" id="1.25.40.10">
    <property type="entry name" value="Tetratricopeptide repeat domain"/>
    <property type="match status" value="1"/>
</dbReference>
<dbReference type="PANTHER" id="PTHR43409">
    <property type="entry name" value="ANAEROBIC MAGNESIUM-PROTOPORPHYRIN IX MONOMETHYL ESTER CYCLASE-RELATED"/>
    <property type="match status" value="1"/>
</dbReference>
<keyword evidence="3" id="KW-0808">Transferase</keyword>
<dbReference type="InterPro" id="IPR023404">
    <property type="entry name" value="rSAM_horseshoe"/>
</dbReference>
<keyword evidence="4" id="KW-0949">S-adenosyl-L-methionine</keyword>
<sequence length="569" mass="64263">MVKEPKKKMLFLVPVHISYESYVSPPKNARTVIKNGRIVNSLATDLPLGLLSMSAYLKKHYSLDIRLVDFNVEVSALDEFDYPDFASFARKYLAEHFVADFSPDIIGISSLFSPSYQNFIELGAAVKELWPDSFLVGGGNIPTNSYQHIHQTGGFAYFDALCFGEGEKPMLGLIEAESPQEYVERSESWITARKLEDFFIPKHDFIVDLDEIPFYDYALCDHGRHSLNPVMTSYAAHSDSTGYHIMTSRGCPFHCTFCASHQVHGRKMRYHSTDRVFADIRRLVKDYGAQTLIFQDDHFMADKARVLTILGFIEQEKLNAIFQNGLTLYSLDHETLSAFKRAGVNQLVLPLESGSEKVLKHQMKKPLKMSISRQVTEDCRKLDIYTNANVLIGLPGETRQDIEEARLNLRTIPANWYHVVCASPVVGSEIHKIASEKGYISGNVLGADYRTAVINTPDFSADYIQDMQYVFNLELNFLYNSDLRLGRLATAAAGFRNVLNLRPDHLMANLCLGYVRMKEGDAEGAAAHLEKCHEYRISGGWDRFLAIMDLKVPATTGEIIPTIEGKWLH</sequence>
<proteinExistence type="predicted"/>
<evidence type="ECO:0000256" key="1">
    <source>
        <dbReference type="ARBA" id="ARBA00001966"/>
    </source>
</evidence>
<evidence type="ECO:0000256" key="6">
    <source>
        <dbReference type="ARBA" id="ARBA00023004"/>
    </source>
</evidence>
<dbReference type="Gene3D" id="3.40.50.280">
    <property type="entry name" value="Cobalamin-binding domain"/>
    <property type="match status" value="1"/>
</dbReference>
<dbReference type="CDD" id="cd01335">
    <property type="entry name" value="Radical_SAM"/>
    <property type="match status" value="1"/>
</dbReference>
<dbReference type="PANTHER" id="PTHR43409:SF7">
    <property type="entry name" value="BLL1977 PROTEIN"/>
    <property type="match status" value="1"/>
</dbReference>
<dbReference type="GO" id="GO:0031419">
    <property type="term" value="F:cobalamin binding"/>
    <property type="evidence" value="ECO:0007669"/>
    <property type="project" value="InterPro"/>
</dbReference>
<dbReference type="Pfam" id="PF04055">
    <property type="entry name" value="Radical_SAM"/>
    <property type="match status" value="1"/>
</dbReference>
<dbReference type="InterPro" id="IPR034466">
    <property type="entry name" value="Methyltransferase_Class_B"/>
</dbReference>